<dbReference type="RefSeq" id="WP_253359145.1">
    <property type="nucleotide sequence ID" value="NZ_JAIULA010000003.1"/>
</dbReference>
<organism evidence="1 2">
    <name type="scientific">Ligilactobacillus ubinensis</name>
    <dbReference type="NCBI Taxonomy" id="2876789"/>
    <lineage>
        <taxon>Bacteria</taxon>
        <taxon>Bacillati</taxon>
        <taxon>Bacillota</taxon>
        <taxon>Bacilli</taxon>
        <taxon>Lactobacillales</taxon>
        <taxon>Lactobacillaceae</taxon>
        <taxon>Ligilactobacillus</taxon>
    </lineage>
</organism>
<reference evidence="1 2" key="1">
    <citation type="journal article" date="2023" name="Int. J. Syst. Evol. Microbiol.">
        <title>Ligilactobacillus ubinensis sp. nov., a novel species isolated from the wild ferment of a durian fruit (Durio zibethinus).</title>
        <authorList>
            <person name="Heng Y.C."/>
            <person name="Menon N."/>
            <person name="Chen B."/>
            <person name="Loo B.Z.L."/>
            <person name="Wong G.W.J."/>
            <person name="Lim A.C.H."/>
            <person name="Silvaraju S."/>
            <person name="Kittelmann S."/>
        </authorList>
    </citation>
    <scope>NUCLEOTIDE SEQUENCE [LARGE SCALE GENOMIC DNA]</scope>
    <source>
        <strain evidence="1 2">WILCCON 0076</strain>
    </source>
</reference>
<sequence>MVRKAYLIRSEKGYKKILTKLKKDGYFFENQQVINPDASFKERIVLVESQDKTLKIESIAKYNGDAMYTSKRYNLEIVD</sequence>
<dbReference type="EMBL" id="JAIULA010000003">
    <property type="protein sequence ID" value="MCP0886169.1"/>
    <property type="molecule type" value="Genomic_DNA"/>
</dbReference>
<dbReference type="AlphaFoldDB" id="A0A9X2JKL7"/>
<proteinExistence type="predicted"/>
<dbReference type="Proteomes" id="UP001139006">
    <property type="component" value="Unassembled WGS sequence"/>
</dbReference>
<comment type="caution">
    <text evidence="1">The sequence shown here is derived from an EMBL/GenBank/DDBJ whole genome shotgun (WGS) entry which is preliminary data.</text>
</comment>
<accession>A0A9X2JKL7</accession>
<name>A0A9X2JKL7_9LACO</name>
<protein>
    <submittedName>
        <fullName evidence="1">Uncharacterized protein</fullName>
    </submittedName>
</protein>
<gene>
    <name evidence="1" type="ORF">LB941_02315</name>
</gene>
<evidence type="ECO:0000313" key="2">
    <source>
        <dbReference type="Proteomes" id="UP001139006"/>
    </source>
</evidence>
<evidence type="ECO:0000313" key="1">
    <source>
        <dbReference type="EMBL" id="MCP0886169.1"/>
    </source>
</evidence>
<keyword evidence="2" id="KW-1185">Reference proteome</keyword>